<name>A0A261UCQ5_9BORD</name>
<accession>A0A261UCQ5</accession>
<dbReference type="Gene3D" id="2.130.10.10">
    <property type="entry name" value="YVTN repeat-like/Quinoprotein amine dehydrogenase"/>
    <property type="match status" value="1"/>
</dbReference>
<dbReference type="Pfam" id="PF07433">
    <property type="entry name" value="DUF1513"/>
    <property type="match status" value="1"/>
</dbReference>
<dbReference type="InterPro" id="IPR008311">
    <property type="entry name" value="UCP028101"/>
</dbReference>
<keyword evidence="1" id="KW-0732">Signal</keyword>
<feature type="signal peptide" evidence="1">
    <location>
        <begin position="1"/>
        <end position="24"/>
    </location>
</feature>
<protein>
    <submittedName>
        <fullName evidence="2">Tat pathway signal protein</fullName>
    </submittedName>
</protein>
<keyword evidence="3" id="KW-1185">Reference proteome</keyword>
<sequence length="381" mass="40586">MEIDRRRFLALTALAGLSPAVLRAATGLPEDVASRTDPLTAAEGPLYVAARKAHGRYEAVVLDVQGRDQLVVPMPARGHSFALDPARGRAVVFGRQPGFFAVAFRIDGSRSPVALKAVSERHFFGHGVYLPDGKRMVATENAYEAGKGVLGIYDASEGGDYRRIGEFETGGIGPHEVVLLPDGKTLCVANGGILTHPDYGKLELNLDTMRPSLAYIDANDGRLIERVELTQDLHRLSIRHLALAADGTVWFGCQHMGPASERPALVGRHRRGHEPELFAGPEDVLRDCRNYIGSVAADPAGGVIATSSPVGNQVLYWDAASGRMLGTTRLSDGCGVAPLAPGRFLVNSGMGALVQAGPAASAQSILTPSSGLSWDNHFRRL</sequence>
<reference evidence="2 3" key="1">
    <citation type="submission" date="2017-05" db="EMBL/GenBank/DDBJ databases">
        <title>Complete and WGS of Bordetella genogroups.</title>
        <authorList>
            <person name="Spilker T."/>
            <person name="LiPuma J."/>
        </authorList>
    </citation>
    <scope>NUCLEOTIDE SEQUENCE [LARGE SCALE GENOMIC DNA]</scope>
    <source>
        <strain evidence="2 3">AU9919</strain>
    </source>
</reference>
<organism evidence="2 3">
    <name type="scientific">Bordetella genomosp. 4</name>
    <dbReference type="NCBI Taxonomy" id="463044"/>
    <lineage>
        <taxon>Bacteria</taxon>
        <taxon>Pseudomonadati</taxon>
        <taxon>Pseudomonadota</taxon>
        <taxon>Betaproteobacteria</taxon>
        <taxon>Burkholderiales</taxon>
        <taxon>Alcaligenaceae</taxon>
        <taxon>Bordetella</taxon>
    </lineage>
</organism>
<dbReference type="InterPro" id="IPR006311">
    <property type="entry name" value="TAT_signal"/>
</dbReference>
<dbReference type="Proteomes" id="UP000216885">
    <property type="component" value="Unassembled WGS sequence"/>
</dbReference>
<evidence type="ECO:0000256" key="1">
    <source>
        <dbReference type="SAM" id="SignalP"/>
    </source>
</evidence>
<gene>
    <name evidence="2" type="ORF">CAL20_06635</name>
</gene>
<evidence type="ECO:0000313" key="3">
    <source>
        <dbReference type="Proteomes" id="UP000216885"/>
    </source>
</evidence>
<dbReference type="PROSITE" id="PS51318">
    <property type="entry name" value="TAT"/>
    <property type="match status" value="1"/>
</dbReference>
<dbReference type="InterPro" id="IPR011044">
    <property type="entry name" value="Quino_amine_DH_bsu"/>
</dbReference>
<feature type="chain" id="PRO_5012627753" evidence="1">
    <location>
        <begin position="25"/>
        <end position="381"/>
    </location>
</feature>
<dbReference type="RefSeq" id="WP_176456546.1">
    <property type="nucleotide sequence ID" value="NZ_NEVO01000012.1"/>
</dbReference>
<dbReference type="AlphaFoldDB" id="A0A261UCQ5"/>
<evidence type="ECO:0000313" key="2">
    <source>
        <dbReference type="EMBL" id="OZI59287.1"/>
    </source>
</evidence>
<dbReference type="PIRSF" id="PIRSF028101">
    <property type="entry name" value="UCP028101"/>
    <property type="match status" value="1"/>
</dbReference>
<dbReference type="InterPro" id="IPR015943">
    <property type="entry name" value="WD40/YVTN_repeat-like_dom_sf"/>
</dbReference>
<dbReference type="EMBL" id="NEVQ01000008">
    <property type="protein sequence ID" value="OZI59287.1"/>
    <property type="molecule type" value="Genomic_DNA"/>
</dbReference>
<comment type="caution">
    <text evidence="2">The sequence shown here is derived from an EMBL/GenBank/DDBJ whole genome shotgun (WGS) entry which is preliminary data.</text>
</comment>
<dbReference type="SUPFAM" id="SSF50969">
    <property type="entry name" value="YVTN repeat-like/Quinoprotein amine dehydrogenase"/>
    <property type="match status" value="1"/>
</dbReference>
<proteinExistence type="predicted"/>